<protein>
    <submittedName>
        <fullName evidence="1">Uncharacterized protein</fullName>
    </submittedName>
</protein>
<name>A0A9K3LBX1_9STRA</name>
<dbReference type="Proteomes" id="UP000693970">
    <property type="component" value="Unassembled WGS sequence"/>
</dbReference>
<keyword evidence="2" id="KW-1185">Reference proteome</keyword>
<accession>A0A9K3LBX1</accession>
<evidence type="ECO:0000313" key="2">
    <source>
        <dbReference type="Proteomes" id="UP000693970"/>
    </source>
</evidence>
<dbReference type="AlphaFoldDB" id="A0A9K3LBX1"/>
<evidence type="ECO:0000313" key="1">
    <source>
        <dbReference type="EMBL" id="KAG7359192.1"/>
    </source>
</evidence>
<sequence length="244" mass="26978">MISYSSKRPTMQFISCITMMMTFLLFSLGCGLTTAFTTTTSVSSARTISDRYSYILHSSTTQDGEQTVSLDKSIDPKDAVRVFGRLAEKYIMLDESGGMCCYSACKDCEYRLPDGGYCMADQRSSRPKWIPVYEERVFAGQNKEHIAKWKTGIFGDGENSQPSVSKEEFVSALVNLEYVPPLGGPFVAASGGTLEDTTVVEHLFDLLSNGKEKLSRHKMSLQLKQMADGEQGLTWPSFQSALGL</sequence>
<dbReference type="PROSITE" id="PS51257">
    <property type="entry name" value="PROKAR_LIPOPROTEIN"/>
    <property type="match status" value="1"/>
</dbReference>
<proteinExistence type="predicted"/>
<dbReference type="OrthoDB" id="196898at2759"/>
<dbReference type="EMBL" id="JAGRRH010000014">
    <property type="protein sequence ID" value="KAG7359192.1"/>
    <property type="molecule type" value="Genomic_DNA"/>
</dbReference>
<reference evidence="1" key="1">
    <citation type="journal article" date="2021" name="Sci. Rep.">
        <title>Diploid genomic architecture of Nitzschia inconspicua, an elite biomass production diatom.</title>
        <authorList>
            <person name="Oliver A."/>
            <person name="Podell S."/>
            <person name="Pinowska A."/>
            <person name="Traller J.C."/>
            <person name="Smith S.R."/>
            <person name="McClure R."/>
            <person name="Beliaev A."/>
            <person name="Bohutskyi P."/>
            <person name="Hill E.A."/>
            <person name="Rabines A."/>
            <person name="Zheng H."/>
            <person name="Allen L.Z."/>
            <person name="Kuo A."/>
            <person name="Grigoriev I.V."/>
            <person name="Allen A.E."/>
            <person name="Hazlebeck D."/>
            <person name="Allen E.E."/>
        </authorList>
    </citation>
    <scope>NUCLEOTIDE SEQUENCE</scope>
    <source>
        <strain evidence="1">Hildebrandi</strain>
    </source>
</reference>
<comment type="caution">
    <text evidence="1">The sequence shown here is derived from an EMBL/GenBank/DDBJ whole genome shotgun (WGS) entry which is preliminary data.</text>
</comment>
<organism evidence="1 2">
    <name type="scientific">Nitzschia inconspicua</name>
    <dbReference type="NCBI Taxonomy" id="303405"/>
    <lineage>
        <taxon>Eukaryota</taxon>
        <taxon>Sar</taxon>
        <taxon>Stramenopiles</taxon>
        <taxon>Ochrophyta</taxon>
        <taxon>Bacillariophyta</taxon>
        <taxon>Bacillariophyceae</taxon>
        <taxon>Bacillariophycidae</taxon>
        <taxon>Bacillariales</taxon>
        <taxon>Bacillariaceae</taxon>
        <taxon>Nitzschia</taxon>
    </lineage>
</organism>
<reference evidence="1" key="2">
    <citation type="submission" date="2021-04" db="EMBL/GenBank/DDBJ databases">
        <authorList>
            <person name="Podell S."/>
        </authorList>
    </citation>
    <scope>NUCLEOTIDE SEQUENCE</scope>
    <source>
        <strain evidence="1">Hildebrandi</strain>
    </source>
</reference>
<gene>
    <name evidence="1" type="ORF">IV203_015781</name>
</gene>